<proteinExistence type="predicted"/>
<gene>
    <name evidence="2" type="ORF">MCOR_10297</name>
</gene>
<protein>
    <submittedName>
        <fullName evidence="2">Uncharacterized protein</fullName>
    </submittedName>
</protein>
<dbReference type="OrthoDB" id="10380348at2759"/>
<accession>A0A6J8ARH0</accession>
<evidence type="ECO:0000256" key="1">
    <source>
        <dbReference type="SAM" id="MobiDB-lite"/>
    </source>
</evidence>
<feature type="compositionally biased region" description="Polar residues" evidence="1">
    <location>
        <begin position="379"/>
        <end position="431"/>
    </location>
</feature>
<keyword evidence="3" id="KW-1185">Reference proteome</keyword>
<reference evidence="2 3" key="1">
    <citation type="submission" date="2020-06" db="EMBL/GenBank/DDBJ databases">
        <authorList>
            <person name="Li R."/>
            <person name="Bekaert M."/>
        </authorList>
    </citation>
    <scope>NUCLEOTIDE SEQUENCE [LARGE SCALE GENOMIC DNA]</scope>
    <source>
        <strain evidence="3">wild</strain>
    </source>
</reference>
<evidence type="ECO:0000313" key="2">
    <source>
        <dbReference type="EMBL" id="CAC5372055.1"/>
    </source>
</evidence>
<feature type="compositionally biased region" description="Polar residues" evidence="1">
    <location>
        <begin position="120"/>
        <end position="131"/>
    </location>
</feature>
<sequence length="592" mass="64376">MPIDGVNVELQNSGGMANTGADWTNRPVVHLQKVSGIGNVWADWTNRPGGQLQNGGGMGNAGAEWTNRPERHLQNGVQMPIGGITIDLQNSGDMPNAGPDWTNRPERHLQNGGGMGNARSEWTNRQGSQHGRATGLLPSAISDGLTDVTVTARNTEWGGGTAKSKGQSLQSSSNQNGEWLGEHGNRNAGWIDMAGDRWLFDRVGPEGLQNEIAVGGNHVSPNGKGTATESIGMRDSSIGFNGGEQFFVDVGPNIETFGNAQPNSFTTMDTVGHQVIGRPNFAHVQQRQNWVQPLERRTFKINPSNNHRTPSHNTVVPMVFIVHLQGHEGTETELSNVGNAVPSTGVNGLPVSRNIGNRNLVSNGGVGGGVRSNGRLVGQGQTNSRNMFAGGSESSLGMTKNNFNSRRFGNQNNFGDTRSNSIMSNEAPNNNKFLNRQRMTLNGLNDASRTNFNVNGVQRSLDGMSIDTSNLDRQRSNMLASNIGAFGKVKHTPLPQALGPDPWNVSSLTRRRDFRDNTRPNGDPSSVINDNSNRLVRQKSRLYGRKVSMQLYGKPKASYGTRNAKSYGKLYVPYKKRYGKFYKKQYGKKVDT</sequence>
<dbReference type="Proteomes" id="UP000507470">
    <property type="component" value="Unassembled WGS sequence"/>
</dbReference>
<feature type="region of interest" description="Disordered" evidence="1">
    <location>
        <begin position="376"/>
        <end position="431"/>
    </location>
</feature>
<dbReference type="EMBL" id="CACVKT020001833">
    <property type="protein sequence ID" value="CAC5372055.1"/>
    <property type="molecule type" value="Genomic_DNA"/>
</dbReference>
<feature type="region of interest" description="Disordered" evidence="1">
    <location>
        <begin position="110"/>
        <end position="139"/>
    </location>
</feature>
<organism evidence="2 3">
    <name type="scientific">Mytilus coruscus</name>
    <name type="common">Sea mussel</name>
    <dbReference type="NCBI Taxonomy" id="42192"/>
    <lineage>
        <taxon>Eukaryota</taxon>
        <taxon>Metazoa</taxon>
        <taxon>Spiralia</taxon>
        <taxon>Lophotrochozoa</taxon>
        <taxon>Mollusca</taxon>
        <taxon>Bivalvia</taxon>
        <taxon>Autobranchia</taxon>
        <taxon>Pteriomorphia</taxon>
        <taxon>Mytilida</taxon>
        <taxon>Mytiloidea</taxon>
        <taxon>Mytilidae</taxon>
        <taxon>Mytilinae</taxon>
        <taxon>Mytilus</taxon>
    </lineage>
</organism>
<evidence type="ECO:0000313" key="3">
    <source>
        <dbReference type="Proteomes" id="UP000507470"/>
    </source>
</evidence>
<feature type="region of interest" description="Disordered" evidence="1">
    <location>
        <begin position="156"/>
        <end position="183"/>
    </location>
</feature>
<feature type="compositionally biased region" description="Low complexity" evidence="1">
    <location>
        <begin position="163"/>
        <end position="177"/>
    </location>
</feature>
<name>A0A6J8ARH0_MYTCO</name>
<dbReference type="AlphaFoldDB" id="A0A6J8ARH0"/>